<dbReference type="EMBL" id="JABERL010000056">
    <property type="protein sequence ID" value="NNH78848.1"/>
    <property type="molecule type" value="Genomic_DNA"/>
</dbReference>
<accession>A0A7Y2RHJ3</accession>
<proteinExistence type="predicted"/>
<evidence type="ECO:0000313" key="2">
    <source>
        <dbReference type="Proteomes" id="UP000569202"/>
    </source>
</evidence>
<sequence length="337" mass="38070">MKYYQFKGVIKTIEPITLNMPNTNRFPLDNRGNPIIPASSIRGWLRFASYRSLLEVYKRRGELFSIHEHYLLAKGIDTGNLVESDRATIVGKNINIRKLNPIMDLYGRWGLASSLGVGSAIAPISGLRREASGSRGHIIDQFDDFEYYIVEEDQQLLSNIMNDDAEAAPQIQELKSQIKQLQADRRSAPVYEEKASLADQILVLQTEMDTIKKAKSGSSETMRHVRYGLEALDANVEASNTLKLTSDNDSSLQFLIWTISKLPLFRLGGGRAYNYGVVEPLWDITEHSFDNPTGEAIGQVGWKDGQFICDLRRGSFDLKEFQDQICDSDKFNFKVFG</sequence>
<gene>
    <name evidence="1" type="ORF">HLH17_14585</name>
</gene>
<organism evidence="1 2">
    <name type="scientific">Acinetobacter terrae</name>
    <dbReference type="NCBI Taxonomy" id="2731247"/>
    <lineage>
        <taxon>Bacteria</taxon>
        <taxon>Pseudomonadati</taxon>
        <taxon>Pseudomonadota</taxon>
        <taxon>Gammaproteobacteria</taxon>
        <taxon>Moraxellales</taxon>
        <taxon>Moraxellaceae</taxon>
        <taxon>Acinetobacter</taxon>
        <taxon>Acinetobacter Taxon 24</taxon>
    </lineage>
</organism>
<reference evidence="1 2" key="1">
    <citation type="submission" date="2020-04" db="EMBL/GenBank/DDBJ databases">
        <title>Acinetobacter Taxon 24.</title>
        <authorList>
            <person name="Nemec A."/>
            <person name="Radolfova-Krizova L."/>
            <person name="Higgins P.G."/>
            <person name="Spanelova P."/>
        </authorList>
    </citation>
    <scope>NUCLEOTIDE SEQUENCE [LARGE SCALE GENOMIC DNA]</scope>
    <source>
        <strain evidence="1 2">ANC 5380</strain>
    </source>
</reference>
<evidence type="ECO:0000313" key="1">
    <source>
        <dbReference type="EMBL" id="NNH78848.1"/>
    </source>
</evidence>
<dbReference type="Proteomes" id="UP000569202">
    <property type="component" value="Unassembled WGS sequence"/>
</dbReference>
<comment type="caution">
    <text evidence="1">The sequence shown here is derived from an EMBL/GenBank/DDBJ whole genome shotgun (WGS) entry which is preliminary data.</text>
</comment>
<dbReference type="AlphaFoldDB" id="A0A7Y2RHJ3"/>
<protein>
    <submittedName>
        <fullName evidence="1">Uncharacterized protein</fullName>
    </submittedName>
</protein>
<name>A0A7Y2RHJ3_9GAMM</name>